<feature type="region of interest" description="Disordered" evidence="1">
    <location>
        <begin position="186"/>
        <end position="218"/>
    </location>
</feature>
<reference evidence="2" key="1">
    <citation type="journal article" date="2020" name="Stud. Mycol.">
        <title>101 Dothideomycetes genomes: a test case for predicting lifestyles and emergence of pathogens.</title>
        <authorList>
            <person name="Haridas S."/>
            <person name="Albert R."/>
            <person name="Binder M."/>
            <person name="Bloem J."/>
            <person name="Labutti K."/>
            <person name="Salamov A."/>
            <person name="Andreopoulos B."/>
            <person name="Baker S."/>
            <person name="Barry K."/>
            <person name="Bills G."/>
            <person name="Bluhm B."/>
            <person name="Cannon C."/>
            <person name="Castanera R."/>
            <person name="Culley D."/>
            <person name="Daum C."/>
            <person name="Ezra D."/>
            <person name="Gonzalez J."/>
            <person name="Henrissat B."/>
            <person name="Kuo A."/>
            <person name="Liang C."/>
            <person name="Lipzen A."/>
            <person name="Lutzoni F."/>
            <person name="Magnuson J."/>
            <person name="Mondo S."/>
            <person name="Nolan M."/>
            <person name="Ohm R."/>
            <person name="Pangilinan J."/>
            <person name="Park H.-J."/>
            <person name="Ramirez L."/>
            <person name="Alfaro M."/>
            <person name="Sun H."/>
            <person name="Tritt A."/>
            <person name="Yoshinaga Y."/>
            <person name="Zwiers L.-H."/>
            <person name="Turgeon B."/>
            <person name="Goodwin S."/>
            <person name="Spatafora J."/>
            <person name="Crous P."/>
            <person name="Grigoriev I."/>
        </authorList>
    </citation>
    <scope>NUCLEOTIDE SEQUENCE</scope>
    <source>
        <strain evidence="2">CBS 279.74</strain>
    </source>
</reference>
<dbReference type="Proteomes" id="UP000799428">
    <property type="component" value="Unassembled WGS sequence"/>
</dbReference>
<keyword evidence="3" id="KW-1185">Reference proteome</keyword>
<sequence length="535" mass="57686">MPPSRKDLIKPKSKAKGKLKPQEPQSENDFLEQADEFEQAAGKWRAGDVAKATRFFMRAIEAYNAGLQRYPTSFDLAYNKANLEYTMIDDPRIATALGPKVTLLEQTLASHRMATDLDPSNTDILFNTAQVLTSLSELLLENVTGEKGSARGHLEEAVSIFTKCLVVQQAEYEQTQADLAAASAMSLSEDQGVSEQEAVQNEEAMETESTSGSSTPGDWATVVEPLTPTSILETCTAQLAALTTLLSLYDPSDLPSIESLAQNGLETANIKIPTLITLIQSSPSSKPIEEPAPGPTLSIGAASAVDEPEAPPESDALIAVANFQTSLAEISYRNGRSDASQYAAQIEQLFAPLTATPEKTSEFDPGFTNALSAYADAHIELASAVSDPDVQWASLTKAQTLLTQISKYTAILSPSRMADIFAARGDTDLFRFQLSLSEQAKSTWVKSKPVLVANAGVFYRGARTYAEKAGAGDIHKTSDAKAIVAEILKQAASGVEEKKTEWKGKGEIIVRVLEQMIEEGIVGRENAEGVLRFIR</sequence>
<name>A0A6G1KAF1_9PLEO</name>
<evidence type="ECO:0008006" key="4">
    <source>
        <dbReference type="Google" id="ProtNLM"/>
    </source>
</evidence>
<feature type="region of interest" description="Disordered" evidence="1">
    <location>
        <begin position="283"/>
        <end position="311"/>
    </location>
</feature>
<feature type="region of interest" description="Disordered" evidence="1">
    <location>
        <begin position="1"/>
        <end position="27"/>
    </location>
</feature>
<proteinExistence type="predicted"/>
<feature type="compositionally biased region" description="Basic and acidic residues" evidence="1">
    <location>
        <begin position="1"/>
        <end position="10"/>
    </location>
</feature>
<dbReference type="SUPFAM" id="SSF48452">
    <property type="entry name" value="TPR-like"/>
    <property type="match status" value="1"/>
</dbReference>
<evidence type="ECO:0000256" key="1">
    <source>
        <dbReference type="SAM" id="MobiDB-lite"/>
    </source>
</evidence>
<protein>
    <recommendedName>
        <fullName evidence="4">TPR-like protein</fullName>
    </recommendedName>
</protein>
<dbReference type="AlphaFoldDB" id="A0A6G1KAF1"/>
<dbReference type="InterPro" id="IPR011990">
    <property type="entry name" value="TPR-like_helical_dom_sf"/>
</dbReference>
<gene>
    <name evidence="2" type="ORF">K504DRAFT_467729</name>
</gene>
<accession>A0A6G1KAF1</accession>
<evidence type="ECO:0000313" key="3">
    <source>
        <dbReference type="Proteomes" id="UP000799428"/>
    </source>
</evidence>
<dbReference type="OrthoDB" id="5328412at2759"/>
<organism evidence="2 3">
    <name type="scientific">Pleomassaria siparia CBS 279.74</name>
    <dbReference type="NCBI Taxonomy" id="1314801"/>
    <lineage>
        <taxon>Eukaryota</taxon>
        <taxon>Fungi</taxon>
        <taxon>Dikarya</taxon>
        <taxon>Ascomycota</taxon>
        <taxon>Pezizomycotina</taxon>
        <taxon>Dothideomycetes</taxon>
        <taxon>Pleosporomycetidae</taxon>
        <taxon>Pleosporales</taxon>
        <taxon>Pleomassariaceae</taxon>
        <taxon>Pleomassaria</taxon>
    </lineage>
</organism>
<evidence type="ECO:0000313" key="2">
    <source>
        <dbReference type="EMBL" id="KAF2709788.1"/>
    </source>
</evidence>
<dbReference type="EMBL" id="MU005770">
    <property type="protein sequence ID" value="KAF2709788.1"/>
    <property type="molecule type" value="Genomic_DNA"/>
</dbReference>
<dbReference type="Gene3D" id="1.25.40.10">
    <property type="entry name" value="Tetratricopeptide repeat domain"/>
    <property type="match status" value="1"/>
</dbReference>
<feature type="compositionally biased region" description="Polar residues" evidence="1">
    <location>
        <begin position="189"/>
        <end position="199"/>
    </location>
</feature>